<name>A0A8H7RT54_9FUNG</name>
<feature type="compositionally biased region" description="Acidic residues" evidence="1">
    <location>
        <begin position="39"/>
        <end position="56"/>
    </location>
</feature>
<dbReference type="OrthoDB" id="2259542at2759"/>
<reference evidence="2 3" key="1">
    <citation type="submission" date="2020-12" db="EMBL/GenBank/DDBJ databases">
        <title>Metabolic potential, ecology and presence of endohyphal bacteria is reflected in genomic diversity of Mucoromycotina.</title>
        <authorList>
            <person name="Muszewska A."/>
            <person name="Okrasinska A."/>
            <person name="Steczkiewicz K."/>
            <person name="Drgas O."/>
            <person name="Orlowska M."/>
            <person name="Perlinska-Lenart U."/>
            <person name="Aleksandrzak-Piekarczyk T."/>
            <person name="Szatraj K."/>
            <person name="Zielenkiewicz U."/>
            <person name="Pilsyk S."/>
            <person name="Malc E."/>
            <person name="Mieczkowski P."/>
            <person name="Kruszewska J.S."/>
            <person name="Biernat P."/>
            <person name="Pawlowska J."/>
        </authorList>
    </citation>
    <scope>NUCLEOTIDE SEQUENCE [LARGE SCALE GENOMIC DNA]</scope>
    <source>
        <strain evidence="2 3">CBS 142.35</strain>
    </source>
</reference>
<protein>
    <submittedName>
        <fullName evidence="2">Uncharacterized protein</fullName>
    </submittedName>
</protein>
<feature type="non-terminal residue" evidence="2">
    <location>
        <position position="1"/>
    </location>
</feature>
<keyword evidence="3" id="KW-1185">Reference proteome</keyword>
<organism evidence="2 3">
    <name type="scientific">Circinella minor</name>
    <dbReference type="NCBI Taxonomy" id="1195481"/>
    <lineage>
        <taxon>Eukaryota</taxon>
        <taxon>Fungi</taxon>
        <taxon>Fungi incertae sedis</taxon>
        <taxon>Mucoromycota</taxon>
        <taxon>Mucoromycotina</taxon>
        <taxon>Mucoromycetes</taxon>
        <taxon>Mucorales</taxon>
        <taxon>Lichtheimiaceae</taxon>
        <taxon>Circinella</taxon>
    </lineage>
</organism>
<sequence length="350" mass="40536">MVWFSTLTECGGKTIRRDQAESSVRLLQISNSAAGENLIGDEEQEGAEEEEQEEEQEVRNHVDDTEEKDAHYARETHSLQKSTYHIKTKYHRSSVNRTLETITIQHLKLRKPSIKRYLLKQQKKIELEFDIEMNTVIDGVFDRLKLNTITTTNIYTLHSIIDELKRKESDKHSPNYQVLKVVEMVVKNLRFWSSASPKPERTYLWKFEGLLEVIMDDMELMLSDKESGDTIHQQSKNARVDSCILSSINSLTKEPTNQVLAFDFAGNNGYMTQIYHYKDVMISQKINNLHIIPTPILELDHLRTSTVIKSLYRNKRKYAFVETNEDECDVLTSLYQGWKGQNGKGKSAKA</sequence>
<comment type="caution">
    <text evidence="2">The sequence shown here is derived from an EMBL/GenBank/DDBJ whole genome shotgun (WGS) entry which is preliminary data.</text>
</comment>
<evidence type="ECO:0000313" key="3">
    <source>
        <dbReference type="Proteomes" id="UP000646827"/>
    </source>
</evidence>
<feature type="region of interest" description="Disordered" evidence="1">
    <location>
        <begin position="34"/>
        <end position="67"/>
    </location>
</feature>
<proteinExistence type="predicted"/>
<accession>A0A8H7RT54</accession>
<dbReference type="EMBL" id="JAEPRB010000524">
    <property type="protein sequence ID" value="KAG2215386.1"/>
    <property type="molecule type" value="Genomic_DNA"/>
</dbReference>
<evidence type="ECO:0000313" key="2">
    <source>
        <dbReference type="EMBL" id="KAG2215386.1"/>
    </source>
</evidence>
<evidence type="ECO:0000256" key="1">
    <source>
        <dbReference type="SAM" id="MobiDB-lite"/>
    </source>
</evidence>
<gene>
    <name evidence="2" type="ORF">INT45_008414</name>
</gene>
<dbReference type="Proteomes" id="UP000646827">
    <property type="component" value="Unassembled WGS sequence"/>
</dbReference>
<feature type="compositionally biased region" description="Basic and acidic residues" evidence="1">
    <location>
        <begin position="57"/>
        <end position="67"/>
    </location>
</feature>
<dbReference type="AlphaFoldDB" id="A0A8H7RT54"/>